<sequence>MTVPAEALCSCFCHYANLCSGPCCGSFHFILDSFKHSCTPRKRSSKPFTNSSSPCRAMTLLWLVLFYLGLV</sequence>
<dbReference type="HOGENOM" id="CLU_2740470_0_0_1"/>
<dbReference type="EMBL" id="DS547131">
    <property type="protein sequence ID" value="EDR02299.1"/>
    <property type="molecule type" value="Genomic_DNA"/>
</dbReference>
<accession>B0DSU2</accession>
<evidence type="ECO:0000313" key="2">
    <source>
        <dbReference type="Proteomes" id="UP000001194"/>
    </source>
</evidence>
<dbReference type="InParanoid" id="B0DSU2"/>
<gene>
    <name evidence="1" type="ORF">LACBIDRAFT_309684</name>
</gene>
<dbReference type="AlphaFoldDB" id="B0DSU2"/>
<evidence type="ECO:0000313" key="1">
    <source>
        <dbReference type="EMBL" id="EDR02299.1"/>
    </source>
</evidence>
<dbReference type="Proteomes" id="UP000001194">
    <property type="component" value="Unassembled WGS sequence"/>
</dbReference>
<organism evidence="2">
    <name type="scientific">Laccaria bicolor (strain S238N-H82 / ATCC MYA-4686)</name>
    <name type="common">Bicoloured deceiver</name>
    <name type="synonym">Laccaria laccata var. bicolor</name>
    <dbReference type="NCBI Taxonomy" id="486041"/>
    <lineage>
        <taxon>Eukaryota</taxon>
        <taxon>Fungi</taxon>
        <taxon>Dikarya</taxon>
        <taxon>Basidiomycota</taxon>
        <taxon>Agaricomycotina</taxon>
        <taxon>Agaricomycetes</taxon>
        <taxon>Agaricomycetidae</taxon>
        <taxon>Agaricales</taxon>
        <taxon>Agaricineae</taxon>
        <taxon>Hydnangiaceae</taxon>
        <taxon>Laccaria</taxon>
    </lineage>
</organism>
<dbReference type="KEGG" id="lbc:LACBIDRAFT_309684"/>
<dbReference type="GeneID" id="6082682"/>
<proteinExistence type="predicted"/>
<name>B0DSU2_LACBS</name>
<dbReference type="RefSeq" id="XP_001886976.1">
    <property type="nucleotide sequence ID" value="XM_001886941.1"/>
</dbReference>
<protein>
    <submittedName>
        <fullName evidence="1">Predicted protein</fullName>
    </submittedName>
</protein>
<keyword evidence="2" id="KW-1185">Reference proteome</keyword>
<reference evidence="1 2" key="1">
    <citation type="journal article" date="2008" name="Nature">
        <title>The genome of Laccaria bicolor provides insights into mycorrhizal symbiosis.</title>
        <authorList>
            <person name="Martin F."/>
            <person name="Aerts A."/>
            <person name="Ahren D."/>
            <person name="Brun A."/>
            <person name="Danchin E.G.J."/>
            <person name="Duchaussoy F."/>
            <person name="Gibon J."/>
            <person name="Kohler A."/>
            <person name="Lindquist E."/>
            <person name="Pereda V."/>
            <person name="Salamov A."/>
            <person name="Shapiro H.J."/>
            <person name="Wuyts J."/>
            <person name="Blaudez D."/>
            <person name="Buee M."/>
            <person name="Brokstein P."/>
            <person name="Canbaeck B."/>
            <person name="Cohen D."/>
            <person name="Courty P.E."/>
            <person name="Coutinho P.M."/>
            <person name="Delaruelle C."/>
            <person name="Detter J.C."/>
            <person name="Deveau A."/>
            <person name="DiFazio S."/>
            <person name="Duplessis S."/>
            <person name="Fraissinet-Tachet L."/>
            <person name="Lucic E."/>
            <person name="Frey-Klett P."/>
            <person name="Fourrey C."/>
            <person name="Feussner I."/>
            <person name="Gay G."/>
            <person name="Grimwood J."/>
            <person name="Hoegger P.J."/>
            <person name="Jain P."/>
            <person name="Kilaru S."/>
            <person name="Labbe J."/>
            <person name="Lin Y.C."/>
            <person name="Legue V."/>
            <person name="Le Tacon F."/>
            <person name="Marmeisse R."/>
            <person name="Melayah D."/>
            <person name="Montanini B."/>
            <person name="Muratet M."/>
            <person name="Nehls U."/>
            <person name="Niculita-Hirzel H."/>
            <person name="Oudot-Le Secq M.P."/>
            <person name="Peter M."/>
            <person name="Quesneville H."/>
            <person name="Rajashekar B."/>
            <person name="Reich M."/>
            <person name="Rouhier N."/>
            <person name="Schmutz J."/>
            <person name="Yin T."/>
            <person name="Chalot M."/>
            <person name="Henrissat B."/>
            <person name="Kuees U."/>
            <person name="Lucas S."/>
            <person name="Van de Peer Y."/>
            <person name="Podila G.K."/>
            <person name="Polle A."/>
            <person name="Pukkila P.J."/>
            <person name="Richardson P.M."/>
            <person name="Rouze P."/>
            <person name="Sanders I.R."/>
            <person name="Stajich J.E."/>
            <person name="Tunlid A."/>
            <person name="Tuskan G."/>
            <person name="Grigoriev I.V."/>
        </authorList>
    </citation>
    <scope>NUCLEOTIDE SEQUENCE [LARGE SCALE GENOMIC DNA]</scope>
    <source>
        <strain evidence="2">S238N-H82 / ATCC MYA-4686</strain>
    </source>
</reference>